<sequence length="351" mass="36387">MDSARPTDHEGRGWPRVQAKVELSLVPLEEASRLLCTACYDNERNASRYPAKSCEACGKESSSRWHPGANPDAKLCHACYGKKQKKEPPLKVDMVEEDGKTVGYARPNPLSAVRRSAAAVRASVNEVQDAAEALGISSGAANLLGGSGEAEEPEAPGPPSEDAGTFPGASNLLVGADEAAGDGTTEPPGDAATLLALPTLGDQSVTAPQGVQEMAGGVEKAGEGELQKEADLIILGDSSPAAGRATEPAVGVLELAGKRQTRQSSQGEAGGASPRTRAKPSASAGGKRSLRSSMEGAAEASAEEDGPKRKRSLREIHQGSPKRAPPKVPAVTARLRTDFWLRAKLAAAHRP</sequence>
<feature type="region of interest" description="Disordered" evidence="1">
    <location>
        <begin position="143"/>
        <end position="192"/>
    </location>
</feature>
<organism evidence="2 3">
    <name type="scientific">Klebsormidium nitens</name>
    <name type="common">Green alga</name>
    <name type="synonym">Ulothrix nitens</name>
    <dbReference type="NCBI Taxonomy" id="105231"/>
    <lineage>
        <taxon>Eukaryota</taxon>
        <taxon>Viridiplantae</taxon>
        <taxon>Streptophyta</taxon>
        <taxon>Klebsormidiophyceae</taxon>
        <taxon>Klebsormidiales</taxon>
        <taxon>Klebsormidiaceae</taxon>
        <taxon>Klebsormidium</taxon>
    </lineage>
</organism>
<keyword evidence="3" id="KW-1185">Reference proteome</keyword>
<proteinExistence type="predicted"/>
<dbReference type="Proteomes" id="UP000054558">
    <property type="component" value="Unassembled WGS sequence"/>
</dbReference>
<protein>
    <submittedName>
        <fullName evidence="2">Uncharacterized protein</fullName>
    </submittedName>
</protein>
<evidence type="ECO:0000313" key="3">
    <source>
        <dbReference type="Proteomes" id="UP000054558"/>
    </source>
</evidence>
<accession>A0A1Y1IU37</accession>
<name>A0A1Y1IU37_KLENI</name>
<evidence type="ECO:0000256" key="1">
    <source>
        <dbReference type="SAM" id="MobiDB-lite"/>
    </source>
</evidence>
<gene>
    <name evidence="2" type="ORF">KFL_009410030</name>
</gene>
<evidence type="ECO:0000313" key="2">
    <source>
        <dbReference type="EMBL" id="GAQ92187.1"/>
    </source>
</evidence>
<dbReference type="AlphaFoldDB" id="A0A1Y1IU37"/>
<feature type="non-terminal residue" evidence="2">
    <location>
        <position position="351"/>
    </location>
</feature>
<dbReference type="EMBL" id="DF237890">
    <property type="protein sequence ID" value="GAQ92187.1"/>
    <property type="molecule type" value="Genomic_DNA"/>
</dbReference>
<reference evidence="2 3" key="1">
    <citation type="journal article" date="2014" name="Nat. Commun.">
        <title>Klebsormidium flaccidum genome reveals primary factors for plant terrestrial adaptation.</title>
        <authorList>
            <person name="Hori K."/>
            <person name="Maruyama F."/>
            <person name="Fujisawa T."/>
            <person name="Togashi T."/>
            <person name="Yamamoto N."/>
            <person name="Seo M."/>
            <person name="Sato S."/>
            <person name="Yamada T."/>
            <person name="Mori H."/>
            <person name="Tajima N."/>
            <person name="Moriyama T."/>
            <person name="Ikeuchi M."/>
            <person name="Watanabe M."/>
            <person name="Wada H."/>
            <person name="Kobayashi K."/>
            <person name="Saito M."/>
            <person name="Masuda T."/>
            <person name="Sasaki-Sekimoto Y."/>
            <person name="Mashiguchi K."/>
            <person name="Awai K."/>
            <person name="Shimojima M."/>
            <person name="Masuda S."/>
            <person name="Iwai M."/>
            <person name="Nobusawa T."/>
            <person name="Narise T."/>
            <person name="Kondo S."/>
            <person name="Saito H."/>
            <person name="Sato R."/>
            <person name="Murakawa M."/>
            <person name="Ihara Y."/>
            <person name="Oshima-Yamada Y."/>
            <person name="Ohtaka K."/>
            <person name="Satoh M."/>
            <person name="Sonobe K."/>
            <person name="Ishii M."/>
            <person name="Ohtani R."/>
            <person name="Kanamori-Sato M."/>
            <person name="Honoki R."/>
            <person name="Miyazaki D."/>
            <person name="Mochizuki H."/>
            <person name="Umetsu J."/>
            <person name="Higashi K."/>
            <person name="Shibata D."/>
            <person name="Kamiya Y."/>
            <person name="Sato N."/>
            <person name="Nakamura Y."/>
            <person name="Tabata S."/>
            <person name="Ida S."/>
            <person name="Kurokawa K."/>
            <person name="Ohta H."/>
        </authorList>
    </citation>
    <scope>NUCLEOTIDE SEQUENCE [LARGE SCALE GENOMIC DNA]</scope>
    <source>
        <strain evidence="2 3">NIES-2285</strain>
    </source>
</reference>
<feature type="region of interest" description="Disordered" evidence="1">
    <location>
        <begin position="239"/>
        <end position="331"/>
    </location>
</feature>